<dbReference type="HOGENOM" id="CLU_036902_18_5_10"/>
<gene>
    <name evidence="1" type="ORF">HMPREF1074_03993</name>
</gene>
<proteinExistence type="predicted"/>
<dbReference type="Proteomes" id="UP000003566">
    <property type="component" value="Unassembled WGS sequence"/>
</dbReference>
<dbReference type="EMBL" id="AGXE01000024">
    <property type="protein sequence ID" value="EIY84661.1"/>
    <property type="molecule type" value="Genomic_DNA"/>
</dbReference>
<name>I9UPL6_9BACE</name>
<organism evidence="1 2">
    <name type="scientific">Bacteroides xylanisolvens CL03T12C04</name>
    <dbReference type="NCBI Taxonomy" id="997892"/>
    <lineage>
        <taxon>Bacteria</taxon>
        <taxon>Pseudomonadati</taxon>
        <taxon>Bacteroidota</taxon>
        <taxon>Bacteroidia</taxon>
        <taxon>Bacteroidales</taxon>
        <taxon>Bacteroidaceae</taxon>
        <taxon>Bacteroides</taxon>
    </lineage>
</organism>
<sequence>MKVVCGLDVHKDSVFCCILCANGEKIQHKF</sequence>
<evidence type="ECO:0000313" key="1">
    <source>
        <dbReference type="EMBL" id="EIY84661.1"/>
    </source>
</evidence>
<protein>
    <submittedName>
        <fullName evidence="1">Uncharacterized protein</fullName>
    </submittedName>
</protein>
<evidence type="ECO:0000313" key="2">
    <source>
        <dbReference type="Proteomes" id="UP000003566"/>
    </source>
</evidence>
<feature type="non-terminal residue" evidence="1">
    <location>
        <position position="30"/>
    </location>
</feature>
<reference evidence="1 2" key="1">
    <citation type="submission" date="2012-02" db="EMBL/GenBank/DDBJ databases">
        <title>The Genome Sequence of Bacteroides xylanisolvens CL03T12C04.</title>
        <authorList>
            <consortium name="The Broad Institute Genome Sequencing Platform"/>
            <person name="Earl A."/>
            <person name="Ward D."/>
            <person name="Feldgarden M."/>
            <person name="Gevers D."/>
            <person name="Zitomersky N.L."/>
            <person name="Coyne M.J."/>
            <person name="Comstock L.E."/>
            <person name="Young S.K."/>
            <person name="Zeng Q."/>
            <person name="Gargeya S."/>
            <person name="Fitzgerald M."/>
            <person name="Haas B."/>
            <person name="Abouelleil A."/>
            <person name="Alvarado L."/>
            <person name="Arachchi H.M."/>
            <person name="Berlin A."/>
            <person name="Chapman S.B."/>
            <person name="Gearin G."/>
            <person name="Goldberg J."/>
            <person name="Griggs A."/>
            <person name="Gujja S."/>
            <person name="Hansen M."/>
            <person name="Heiman D."/>
            <person name="Howarth C."/>
            <person name="Larimer J."/>
            <person name="Lui A."/>
            <person name="MacDonald P.J.P."/>
            <person name="McCowen C."/>
            <person name="Montmayeur A."/>
            <person name="Murphy C."/>
            <person name="Neiman D."/>
            <person name="Pearson M."/>
            <person name="Priest M."/>
            <person name="Roberts A."/>
            <person name="Saif S."/>
            <person name="Shea T."/>
            <person name="Sisk P."/>
            <person name="Stolte C."/>
            <person name="Sykes S."/>
            <person name="Wortman J."/>
            <person name="Nusbaum C."/>
            <person name="Birren B."/>
        </authorList>
    </citation>
    <scope>NUCLEOTIDE SEQUENCE [LARGE SCALE GENOMIC DNA]</scope>
    <source>
        <strain evidence="1 2">CL03T12C04</strain>
    </source>
</reference>
<dbReference type="AlphaFoldDB" id="I9UPL6"/>
<comment type="caution">
    <text evidence="1">The sequence shown here is derived from an EMBL/GenBank/DDBJ whole genome shotgun (WGS) entry which is preliminary data.</text>
</comment>
<accession>I9UPL6</accession>